<proteinExistence type="predicted"/>
<protein>
    <submittedName>
        <fullName evidence="1">Uncharacterized protein</fullName>
    </submittedName>
</protein>
<accession>A0A819E356</accession>
<evidence type="ECO:0000313" key="2">
    <source>
        <dbReference type="Proteomes" id="UP000663823"/>
    </source>
</evidence>
<comment type="caution">
    <text evidence="1">The sequence shown here is derived from an EMBL/GenBank/DDBJ whole genome shotgun (WGS) entry which is preliminary data.</text>
</comment>
<sequence length="135" mass="15049">MRINYGNTIGFELLTIHPDGTVNIVDNTESGYTPPGGVTAQPFSSQLGEWKCVGKNKFHIRTGNYDFQVSGNPAPSKLSFNDILLTFTKDGENLEGKYRFAHYKLGTYPKDPGAQPLPNESYGPYNISGRRFCFF</sequence>
<dbReference type="Proteomes" id="UP000663823">
    <property type="component" value="Unassembled WGS sequence"/>
</dbReference>
<evidence type="ECO:0000313" key="1">
    <source>
        <dbReference type="EMBL" id="CAF3843901.1"/>
    </source>
</evidence>
<name>A0A819E356_9BILA</name>
<gene>
    <name evidence="1" type="ORF">OTI717_LOCUS20751</name>
</gene>
<dbReference type="EMBL" id="CAJOAX010003247">
    <property type="protein sequence ID" value="CAF3843901.1"/>
    <property type="molecule type" value="Genomic_DNA"/>
</dbReference>
<dbReference type="AlphaFoldDB" id="A0A819E356"/>
<organism evidence="1 2">
    <name type="scientific">Rotaria sordida</name>
    <dbReference type="NCBI Taxonomy" id="392033"/>
    <lineage>
        <taxon>Eukaryota</taxon>
        <taxon>Metazoa</taxon>
        <taxon>Spiralia</taxon>
        <taxon>Gnathifera</taxon>
        <taxon>Rotifera</taxon>
        <taxon>Eurotatoria</taxon>
        <taxon>Bdelloidea</taxon>
        <taxon>Philodinida</taxon>
        <taxon>Philodinidae</taxon>
        <taxon>Rotaria</taxon>
    </lineage>
</organism>
<reference evidence="1" key="1">
    <citation type="submission" date="2021-02" db="EMBL/GenBank/DDBJ databases">
        <authorList>
            <person name="Nowell W R."/>
        </authorList>
    </citation>
    <scope>NUCLEOTIDE SEQUENCE</scope>
</reference>